<protein>
    <submittedName>
        <fullName evidence="1">SapC protein</fullName>
    </submittedName>
</protein>
<comment type="caution">
    <text evidence="1">The sequence shown here is derived from an EMBL/GenBank/DDBJ whole genome shotgun (WGS) entry which is preliminary data.</text>
</comment>
<gene>
    <name evidence="1" type="ORF">IP91_04488</name>
</gene>
<name>A0A562QYI6_9BURK</name>
<accession>A0A562QYI6</accession>
<dbReference type="AlphaFoldDB" id="A0A562QYI6"/>
<proteinExistence type="predicted"/>
<dbReference type="Pfam" id="PF07277">
    <property type="entry name" value="SapC"/>
    <property type="match status" value="1"/>
</dbReference>
<dbReference type="Proteomes" id="UP000318431">
    <property type="component" value="Unassembled WGS sequence"/>
</dbReference>
<dbReference type="RefSeq" id="WP_145652166.1">
    <property type="nucleotide sequence ID" value="NZ_VLLB01000010.1"/>
</dbReference>
<keyword evidence="2" id="KW-1185">Reference proteome</keyword>
<dbReference type="OrthoDB" id="8888710at2"/>
<reference evidence="1 2" key="1">
    <citation type="journal article" date="2015" name="Stand. Genomic Sci.">
        <title>Genomic Encyclopedia of Bacterial and Archaeal Type Strains, Phase III: the genomes of soil and plant-associated and newly described type strains.</title>
        <authorList>
            <person name="Whitman W.B."/>
            <person name="Woyke T."/>
            <person name="Klenk H.P."/>
            <person name="Zhou Y."/>
            <person name="Lilburn T.G."/>
            <person name="Beck B.J."/>
            <person name="De Vos P."/>
            <person name="Vandamme P."/>
            <person name="Eisen J.A."/>
            <person name="Garrity G."/>
            <person name="Hugenholtz P."/>
            <person name="Kyrpides N.C."/>
        </authorList>
    </citation>
    <scope>NUCLEOTIDE SEQUENCE [LARGE SCALE GENOMIC DNA]</scope>
    <source>
        <strain evidence="1 2">CGMCC 1.10822</strain>
    </source>
</reference>
<evidence type="ECO:0000313" key="2">
    <source>
        <dbReference type="Proteomes" id="UP000318431"/>
    </source>
</evidence>
<dbReference type="EMBL" id="VLLB01000010">
    <property type="protein sequence ID" value="TWI61889.1"/>
    <property type="molecule type" value="Genomic_DNA"/>
</dbReference>
<organism evidence="1 2">
    <name type="scientific">Pseudoduganella lurida</name>
    <dbReference type="NCBI Taxonomy" id="1036180"/>
    <lineage>
        <taxon>Bacteria</taxon>
        <taxon>Pseudomonadati</taxon>
        <taxon>Pseudomonadota</taxon>
        <taxon>Betaproteobacteria</taxon>
        <taxon>Burkholderiales</taxon>
        <taxon>Oxalobacteraceae</taxon>
        <taxon>Telluria group</taxon>
        <taxon>Pseudoduganella</taxon>
    </lineage>
</organism>
<dbReference type="InterPro" id="IPR010836">
    <property type="entry name" value="SapC"/>
</dbReference>
<evidence type="ECO:0000313" key="1">
    <source>
        <dbReference type="EMBL" id="TWI61889.1"/>
    </source>
</evidence>
<sequence length="240" mass="26972">MPNHVLLDNVQHKDLKVITRHGAGLGDDIMFVATFPAEFRTLQAHYPIVFRKSDEGTTFEPVALFGFQQGENLFLTEEGWDAPEIPLLVERQPFLIGRNGDELLVHVDLDNPRVSRTEGEPAFLPHGGISDYLQRINSVLFTIHQGLQDNTGLVAALLQHELLESFVFDIELDDGSQNRLAGFYTIHEERLAALGSAALEALHQAGYLQPIYMALASLSQFRRLIDRKNRQAKHADATHR</sequence>